<evidence type="ECO:0000256" key="3">
    <source>
        <dbReference type="ARBA" id="ARBA00012417"/>
    </source>
</evidence>
<dbReference type="SMART" id="SM00278">
    <property type="entry name" value="HhH1"/>
    <property type="match status" value="2"/>
</dbReference>
<dbReference type="InterPro" id="IPR003141">
    <property type="entry name" value="Pol/His_phosphatase_N"/>
</dbReference>
<feature type="domain" description="Helix-hairpin-helix DNA-binding motif class 1" evidence="22">
    <location>
        <begin position="53"/>
        <end position="72"/>
    </location>
</feature>
<dbReference type="PANTHER" id="PTHR36928:SF1">
    <property type="entry name" value="PHOSPHATASE YCDX-RELATED"/>
    <property type="match status" value="1"/>
</dbReference>
<dbReference type="InterPro" id="IPR002008">
    <property type="entry name" value="DNA_pol_X_beta-like"/>
</dbReference>
<keyword evidence="14" id="KW-0915">Sodium</keyword>
<evidence type="ECO:0000256" key="17">
    <source>
        <dbReference type="ARBA" id="ARBA00035726"/>
    </source>
</evidence>
<dbReference type="InterPro" id="IPR043519">
    <property type="entry name" value="NT_sf"/>
</dbReference>
<dbReference type="NCBIfam" id="NF006375">
    <property type="entry name" value="PRK08609.1"/>
    <property type="match status" value="1"/>
</dbReference>
<dbReference type="Gene3D" id="1.10.150.20">
    <property type="entry name" value="5' to 3' exonuclease, C-terminal subdomain"/>
    <property type="match status" value="1"/>
</dbReference>
<evidence type="ECO:0000256" key="19">
    <source>
        <dbReference type="ARBA" id="ARBA00044678"/>
    </source>
</evidence>
<evidence type="ECO:0000313" key="26">
    <source>
        <dbReference type="Proteomes" id="UP000177745"/>
    </source>
</evidence>
<evidence type="ECO:0000256" key="15">
    <source>
        <dbReference type="ARBA" id="ARBA00023204"/>
    </source>
</evidence>
<evidence type="ECO:0000256" key="2">
    <source>
        <dbReference type="ARBA" id="ARBA00004496"/>
    </source>
</evidence>
<keyword evidence="10" id="KW-0235">DNA replication</keyword>
<dbReference type="InterPro" id="IPR004013">
    <property type="entry name" value="PHP_dom"/>
</dbReference>
<dbReference type="SMART" id="SM00481">
    <property type="entry name" value="POLIIIAc"/>
    <property type="match status" value="1"/>
</dbReference>
<dbReference type="GO" id="GO:0140078">
    <property type="term" value="F:class I DNA-(apurinic or apyrimidinic site) endonuclease activity"/>
    <property type="evidence" value="ECO:0007669"/>
    <property type="project" value="UniProtKB-EC"/>
</dbReference>
<dbReference type="Pfam" id="PF14791">
    <property type="entry name" value="DNA_pol_B_thumb"/>
    <property type="match status" value="1"/>
</dbReference>
<dbReference type="InterPro" id="IPR022311">
    <property type="entry name" value="PolX-like"/>
</dbReference>
<evidence type="ECO:0000256" key="14">
    <source>
        <dbReference type="ARBA" id="ARBA00023053"/>
    </source>
</evidence>
<dbReference type="InterPro" id="IPR002054">
    <property type="entry name" value="DNA-dir_DNA_pol_X"/>
</dbReference>
<dbReference type="InterPro" id="IPR027421">
    <property type="entry name" value="DNA_pol_lamdba_lyase_dom_sf"/>
</dbReference>
<evidence type="ECO:0000256" key="11">
    <source>
        <dbReference type="ARBA" id="ARBA00022763"/>
    </source>
</evidence>
<evidence type="ECO:0000256" key="7">
    <source>
        <dbReference type="ARBA" id="ARBA00022634"/>
    </source>
</evidence>
<comment type="subcellular location">
    <subcellularLocation>
        <location evidence="2">Cytoplasm</location>
    </subcellularLocation>
</comment>
<keyword evidence="7" id="KW-0237">DNA synthesis</keyword>
<dbReference type="SUPFAM" id="SSF89550">
    <property type="entry name" value="PHP domain-like"/>
    <property type="match status" value="1"/>
</dbReference>
<evidence type="ECO:0000256" key="18">
    <source>
        <dbReference type="ARBA" id="ARBA00044632"/>
    </source>
</evidence>
<evidence type="ECO:0000256" key="20">
    <source>
        <dbReference type="ARBA" id="ARBA00045548"/>
    </source>
</evidence>
<dbReference type="InterPro" id="IPR050243">
    <property type="entry name" value="PHP_phosphatase"/>
</dbReference>
<dbReference type="InterPro" id="IPR047967">
    <property type="entry name" value="PolX_PHP"/>
</dbReference>
<evidence type="ECO:0000256" key="10">
    <source>
        <dbReference type="ARBA" id="ARBA00022705"/>
    </source>
</evidence>
<comment type="catalytic activity">
    <reaction evidence="19">
        <text>a 5'-end 2'-deoxyribose-2'-deoxyribonucleotide-DNA = (2E,4S)-4-hydroxypenten-2-al-5-phosphate + a 5'-end 5'-phospho-2'-deoxyribonucleoside-DNA + H(+)</text>
        <dbReference type="Rhea" id="RHEA:76255"/>
        <dbReference type="Rhea" id="RHEA-COMP:13180"/>
        <dbReference type="Rhea" id="RHEA-COMP:18657"/>
        <dbReference type="ChEBI" id="CHEBI:15378"/>
        <dbReference type="ChEBI" id="CHEBI:136412"/>
        <dbReference type="ChEBI" id="CHEBI:195194"/>
        <dbReference type="ChEBI" id="CHEBI:195195"/>
    </reaction>
</comment>
<evidence type="ECO:0000259" key="24">
    <source>
        <dbReference type="SMART" id="SM00483"/>
    </source>
</evidence>
<dbReference type="GO" id="GO:0005829">
    <property type="term" value="C:cytosol"/>
    <property type="evidence" value="ECO:0007669"/>
    <property type="project" value="TreeGrafter"/>
</dbReference>
<dbReference type="Pfam" id="PF14520">
    <property type="entry name" value="HHH_5"/>
    <property type="match status" value="1"/>
</dbReference>
<dbReference type="FunFam" id="3.20.20.140:FF:000047">
    <property type="entry name" value="PHP domain-containing protein"/>
    <property type="match status" value="1"/>
</dbReference>
<dbReference type="SMART" id="SM00483">
    <property type="entry name" value="POLXc"/>
    <property type="match status" value="1"/>
</dbReference>
<dbReference type="AlphaFoldDB" id="A0A1F8HB48"/>
<dbReference type="SUPFAM" id="SSF47802">
    <property type="entry name" value="DNA polymerase beta, N-terminal domain-like"/>
    <property type="match status" value="1"/>
</dbReference>
<comment type="catalytic activity">
    <reaction evidence="21">
        <text>DNA(n) + a 2'-deoxyribonucleoside 5'-triphosphate = DNA(n+1) + diphosphate</text>
        <dbReference type="Rhea" id="RHEA:22508"/>
        <dbReference type="Rhea" id="RHEA-COMP:17339"/>
        <dbReference type="Rhea" id="RHEA-COMP:17340"/>
        <dbReference type="ChEBI" id="CHEBI:33019"/>
        <dbReference type="ChEBI" id="CHEBI:61560"/>
        <dbReference type="ChEBI" id="CHEBI:173112"/>
        <dbReference type="EC" id="2.7.7.7"/>
    </reaction>
</comment>
<keyword evidence="13" id="KW-0239">DNA-directed DNA polymerase</keyword>
<comment type="function">
    <text evidence="20">Repair polymerase that plays a key role in base-excision repair. During this process, the damaged base is excised by specific DNA glycosylases, the DNA backbone is nicked at the abasic site by an apurinic/apyrimidic (AP) endonuclease, and POLB removes 5'-deoxyribose-phosphate from the preincised AP site acting as a 5'-deoxyribose-phosphate lyase (5'-dRP lyase); through its DNA polymerase activity, it adds one nucleotide to the 3' end of the arising single-nucleotide gap. Conducts 'gap-filling' DNA synthesis in a stepwise distributive fashion rather than in a processive fashion as for other DNA polymerases. It is also able to cleave sugar-phosphate bonds 3' to an intact AP site, acting as an AP lyase.</text>
</comment>
<dbReference type="Gene3D" id="3.30.460.10">
    <property type="entry name" value="Beta Polymerase, domain 2"/>
    <property type="match status" value="1"/>
</dbReference>
<proteinExistence type="predicted"/>
<evidence type="ECO:0000259" key="22">
    <source>
        <dbReference type="SMART" id="SM00278"/>
    </source>
</evidence>
<evidence type="ECO:0000256" key="6">
    <source>
        <dbReference type="ARBA" id="ARBA00022481"/>
    </source>
</evidence>
<dbReference type="Gene3D" id="3.30.210.10">
    <property type="entry name" value="DNA polymerase, thumb domain"/>
    <property type="match status" value="1"/>
</dbReference>
<evidence type="ECO:0000256" key="21">
    <source>
        <dbReference type="ARBA" id="ARBA00049244"/>
    </source>
</evidence>
<evidence type="ECO:0000256" key="12">
    <source>
        <dbReference type="ARBA" id="ARBA00022843"/>
    </source>
</evidence>
<dbReference type="InterPro" id="IPR029398">
    <property type="entry name" value="PolB_thumb"/>
</dbReference>
<feature type="domain" description="Helix-hairpin-helix DNA-binding motif class 1" evidence="22">
    <location>
        <begin position="93"/>
        <end position="112"/>
    </location>
</feature>
<keyword evidence="12" id="KW-0832">Ubl conjugation</keyword>
<evidence type="ECO:0000256" key="1">
    <source>
        <dbReference type="ARBA" id="ARBA00001946"/>
    </source>
</evidence>
<feature type="domain" description="DNA-directed DNA polymerase X" evidence="24">
    <location>
        <begin position="1"/>
        <end position="314"/>
    </location>
</feature>
<dbReference type="InterPro" id="IPR003583">
    <property type="entry name" value="Hlx-hairpin-Hlx_DNA-bd_motif"/>
</dbReference>
<dbReference type="Gene3D" id="1.10.150.110">
    <property type="entry name" value="DNA polymerase beta, N-terminal domain-like"/>
    <property type="match status" value="1"/>
</dbReference>
<dbReference type="CDD" id="cd07436">
    <property type="entry name" value="PHP_PolX"/>
    <property type="match status" value="1"/>
</dbReference>
<keyword evidence="9" id="KW-0548">Nucleotidyltransferase</keyword>
<evidence type="ECO:0000256" key="13">
    <source>
        <dbReference type="ARBA" id="ARBA00022932"/>
    </source>
</evidence>
<dbReference type="EC" id="2.7.7.7" evidence="3"/>
<organism evidence="25 26">
    <name type="scientific">Candidatus Yanofskybacteria bacterium RIFCSPLOWO2_12_FULL_43_11b</name>
    <dbReference type="NCBI Taxonomy" id="1802710"/>
    <lineage>
        <taxon>Bacteria</taxon>
        <taxon>Candidatus Yanofskyibacteriota</taxon>
    </lineage>
</organism>
<dbReference type="Pfam" id="PF14716">
    <property type="entry name" value="HHH_8"/>
    <property type="match status" value="1"/>
</dbReference>
<dbReference type="InterPro" id="IPR010996">
    <property type="entry name" value="HHH_MUS81"/>
</dbReference>
<evidence type="ECO:0000256" key="16">
    <source>
        <dbReference type="ARBA" id="ARBA00035717"/>
    </source>
</evidence>
<sequence length="573" mass="64684">MINKEIAKILYEMSILLEMKEVGFKPRAYEKAADSIESLAEDIGNIYKHGGLKALEDIPGVGPSIGEKIEEYIKTKQVKEYKKLKKEIPVDIEGLVSVEGIGPKTILRLYKKLGIKTRDQLEKAAAAGKLVKGGFGKKTQDNILKGISFLKKEHGRYLLGEIMPIAETILEKIRALPEVQSAEFGGSLRRMKETVGDLDFIAFSDKPAEVVEKFLKFSEVKSIYSKGRHKALVRLSIDIDADIWVLDPKSTGAALIGWTGDKQHNIALRTLAEKKGWMLNDYGLWRGKTLLASKTEEEVYKKLGMDWIPPELRENKGEIEAALEGKLPQLIGYDDIKGDLQVQTDWTDGRNSIEEMAKAAKELGHEYILITDHTKSLAMTGGSDEKRLVEQMAEIDKINLKFKNQNSKFKVLKGSEVNIMPDGTLDIDDETLAKLDIVGAAVHSKFNMSEKDMTARIKRAMENPNVDIIFHPTGRLIQKREAYKVDMDDLLKTAKRTKTVMEIDAFPDRLDLKDEYIRKAVEMGVKLSIDTDAHVLVHLQYLKYGIGQARRGWAEKKDIINTRSWQEMLKLLK</sequence>
<comment type="cofactor">
    <cofactor evidence="1">
        <name>Mg(2+)</name>
        <dbReference type="ChEBI" id="CHEBI:18420"/>
    </cofactor>
</comment>
<keyword evidence="15" id="KW-0234">DNA repair</keyword>
<evidence type="ECO:0000256" key="5">
    <source>
        <dbReference type="ARBA" id="ARBA00020020"/>
    </source>
</evidence>
<dbReference type="PANTHER" id="PTHR36928">
    <property type="entry name" value="PHOSPHATASE YCDX-RELATED"/>
    <property type="match status" value="1"/>
</dbReference>
<protein>
    <recommendedName>
        <fullName evidence="5">DNA polymerase beta</fullName>
        <ecNumber evidence="3">2.7.7.7</ecNumber>
        <ecNumber evidence="4">4.2.99.18</ecNumber>
    </recommendedName>
    <alternativeName>
        <fullName evidence="16">5'-deoxyribose-phosphate lyase</fullName>
    </alternativeName>
    <alternativeName>
        <fullName evidence="17">AP lyase</fullName>
    </alternativeName>
</protein>
<dbReference type="InterPro" id="IPR037160">
    <property type="entry name" value="DNA_Pol_thumb_sf"/>
</dbReference>
<dbReference type="PRINTS" id="PR00870">
    <property type="entry name" value="DNAPOLXBETA"/>
</dbReference>
<feature type="domain" description="Polymerase/histidinol phosphatase N-terminal" evidence="23">
    <location>
        <begin position="338"/>
        <end position="421"/>
    </location>
</feature>
<accession>A0A1F8HB48</accession>
<comment type="catalytic activity">
    <reaction evidence="18">
        <text>2'-deoxyribonucleotide-(2'-deoxyribose 5'-phosphate)-2'-deoxyribonucleotide-DNA = a 3'-end 2'-deoxyribonucleotide-(2,3-dehydro-2,3-deoxyribose 5'-phosphate)-DNA + a 5'-end 5'-phospho-2'-deoxyribonucleoside-DNA + H(+)</text>
        <dbReference type="Rhea" id="RHEA:66592"/>
        <dbReference type="Rhea" id="RHEA-COMP:13180"/>
        <dbReference type="Rhea" id="RHEA-COMP:16897"/>
        <dbReference type="Rhea" id="RHEA-COMP:17067"/>
        <dbReference type="ChEBI" id="CHEBI:15378"/>
        <dbReference type="ChEBI" id="CHEBI:136412"/>
        <dbReference type="ChEBI" id="CHEBI:157695"/>
        <dbReference type="ChEBI" id="CHEBI:167181"/>
        <dbReference type="EC" id="4.2.99.18"/>
    </reaction>
</comment>
<dbReference type="Proteomes" id="UP000177745">
    <property type="component" value="Unassembled WGS sequence"/>
</dbReference>
<evidence type="ECO:0000256" key="9">
    <source>
        <dbReference type="ARBA" id="ARBA00022695"/>
    </source>
</evidence>
<dbReference type="InterPro" id="IPR016195">
    <property type="entry name" value="Pol/histidinol_Pase-like"/>
</dbReference>
<reference evidence="25 26" key="1">
    <citation type="journal article" date="2016" name="Nat. Commun.">
        <title>Thousands of microbial genomes shed light on interconnected biogeochemical processes in an aquifer system.</title>
        <authorList>
            <person name="Anantharaman K."/>
            <person name="Brown C.T."/>
            <person name="Hug L.A."/>
            <person name="Sharon I."/>
            <person name="Castelle C.J."/>
            <person name="Probst A.J."/>
            <person name="Thomas B.C."/>
            <person name="Singh A."/>
            <person name="Wilkins M.J."/>
            <person name="Karaoz U."/>
            <person name="Brodie E.L."/>
            <person name="Williams K.H."/>
            <person name="Hubbard S.S."/>
            <person name="Banfield J.F."/>
        </authorList>
    </citation>
    <scope>NUCLEOTIDE SEQUENCE [LARGE SCALE GENOMIC DNA]</scope>
</reference>
<dbReference type="GO" id="GO:0042578">
    <property type="term" value="F:phosphoric ester hydrolase activity"/>
    <property type="evidence" value="ECO:0007669"/>
    <property type="project" value="TreeGrafter"/>
</dbReference>
<gene>
    <name evidence="25" type="ORF">A3G51_03025</name>
</gene>
<name>A0A1F8HB48_9BACT</name>
<dbReference type="PIRSF" id="PIRSF005047">
    <property type="entry name" value="UCP005047_YshC"/>
    <property type="match status" value="1"/>
</dbReference>
<evidence type="ECO:0000259" key="23">
    <source>
        <dbReference type="SMART" id="SM00481"/>
    </source>
</evidence>
<dbReference type="Gene3D" id="3.20.20.140">
    <property type="entry name" value="Metal-dependent hydrolases"/>
    <property type="match status" value="1"/>
</dbReference>
<dbReference type="GO" id="GO:0006281">
    <property type="term" value="P:DNA repair"/>
    <property type="evidence" value="ECO:0007669"/>
    <property type="project" value="UniProtKB-KW"/>
</dbReference>
<evidence type="ECO:0000256" key="8">
    <source>
        <dbReference type="ARBA" id="ARBA00022679"/>
    </source>
</evidence>
<dbReference type="GO" id="GO:0003677">
    <property type="term" value="F:DNA binding"/>
    <property type="evidence" value="ECO:0007669"/>
    <property type="project" value="InterPro"/>
</dbReference>
<dbReference type="EC" id="4.2.99.18" evidence="4"/>
<dbReference type="CDD" id="cd00141">
    <property type="entry name" value="NT_POLXc"/>
    <property type="match status" value="1"/>
</dbReference>
<dbReference type="EMBL" id="MGKY01000005">
    <property type="protein sequence ID" value="OGN34166.1"/>
    <property type="molecule type" value="Genomic_DNA"/>
</dbReference>
<keyword evidence="6" id="KW-0488">Methylation</keyword>
<comment type="caution">
    <text evidence="25">The sequence shown here is derived from an EMBL/GenBank/DDBJ whole genome shotgun (WGS) entry which is preliminary data.</text>
</comment>
<keyword evidence="11" id="KW-0227">DNA damage</keyword>
<evidence type="ECO:0000313" key="25">
    <source>
        <dbReference type="EMBL" id="OGN34166.1"/>
    </source>
</evidence>
<evidence type="ECO:0000256" key="4">
    <source>
        <dbReference type="ARBA" id="ARBA00012720"/>
    </source>
</evidence>
<dbReference type="GO" id="GO:0003887">
    <property type="term" value="F:DNA-directed DNA polymerase activity"/>
    <property type="evidence" value="ECO:0007669"/>
    <property type="project" value="UniProtKB-KW"/>
</dbReference>
<dbReference type="SUPFAM" id="SSF81301">
    <property type="entry name" value="Nucleotidyltransferase"/>
    <property type="match status" value="1"/>
</dbReference>
<dbReference type="GO" id="GO:0008270">
    <property type="term" value="F:zinc ion binding"/>
    <property type="evidence" value="ECO:0007669"/>
    <property type="project" value="TreeGrafter"/>
</dbReference>
<dbReference type="Pfam" id="PF02811">
    <property type="entry name" value="PHP"/>
    <property type="match status" value="1"/>
</dbReference>
<keyword evidence="8" id="KW-0808">Transferase</keyword>